<dbReference type="NCBIfam" id="NF011307">
    <property type="entry name" value="PRK14716.1-5"/>
    <property type="match status" value="1"/>
</dbReference>
<dbReference type="PATRIC" id="fig|1267766.3.peg.1456"/>
<keyword evidence="2" id="KW-1185">Reference proteome</keyword>
<evidence type="ECO:0000313" key="2">
    <source>
        <dbReference type="Proteomes" id="UP000034392"/>
    </source>
</evidence>
<dbReference type="Proteomes" id="UP000034392">
    <property type="component" value="Chromosome"/>
</dbReference>
<gene>
    <name evidence="1" type="ORF">WYH_01445</name>
</gene>
<dbReference type="AlphaFoldDB" id="A0A0F7KTL8"/>
<proteinExistence type="predicted"/>
<dbReference type="InterPro" id="IPR029044">
    <property type="entry name" value="Nucleotide-diphossugar_trans"/>
</dbReference>
<dbReference type="SUPFAM" id="SSF53448">
    <property type="entry name" value="Nucleotide-diphospho-sugar transferases"/>
    <property type="match status" value="1"/>
</dbReference>
<dbReference type="EMBL" id="CP011452">
    <property type="protein sequence ID" value="AKH42486.1"/>
    <property type="molecule type" value="Genomic_DNA"/>
</dbReference>
<dbReference type="KEGG" id="aay:WYH_01445"/>
<evidence type="ECO:0000313" key="1">
    <source>
        <dbReference type="EMBL" id="AKH42486.1"/>
    </source>
</evidence>
<dbReference type="STRING" id="1267766.WYH_01445"/>
<reference evidence="1" key="1">
    <citation type="submission" date="2015-05" db="EMBL/GenBank/DDBJ databases">
        <title>The complete genome of Altererythrobacter atlanticus strain 26DY36.</title>
        <authorList>
            <person name="Wu Y.-H."/>
            <person name="Cheng H."/>
            <person name="Wu X.-W."/>
        </authorList>
    </citation>
    <scope>NUCLEOTIDE SEQUENCE [LARGE SCALE GENOMIC DNA]</scope>
    <source>
        <strain evidence="1">26DY36</strain>
    </source>
</reference>
<name>A0A0F7KTL8_9SPHN</name>
<dbReference type="RefSeq" id="WP_244877978.1">
    <property type="nucleotide sequence ID" value="NZ_CP011452.2"/>
</dbReference>
<protein>
    <submittedName>
        <fullName evidence="1">Bacteriophage N4 adsorption protein B</fullName>
    </submittedName>
</protein>
<sequence>MTIFEILAQAEYELLLFAGTFFLLGALDEFAMDLVWIWLRLSGRARSIRINRKRARERVLSGPAAVFIPAWREEEVIELTVAHALSAWPQADLRLYVGCYRNDPGTAEAVMRAASGDSRVRLVINDRDGPTTKADCLNRLYAALEEDERRSGREFSMVVLHDAEDMVDSAALGLLDHALERAEFVQLPVLPEPQRHSRWVGSHYCEEFAESHGKELLVRCALGAGLPAAGVGCAFSRPVLATIARRMNASGPFSLDSLTEDYELGLRVKAAGGRARLLRARGEDGQLVATRAYFPSRLDQSVRQKARWVHGIALQGWDRLGWSGGAGEWWMRLRDRRGPLSAFVLLSAYGLLLLSGILFVARGFSFVPAWHADPVILALIAANFASLLWRAGMRFLFTAREYGLMEGLRAVLRLPMSNIIAIMAGRRAVFAYLGTLAGAPPRWDKTTHDAHPASAAILQTAR</sequence>
<organism evidence="1 2">
    <name type="scientific">Croceibacterium atlanticum</name>
    <dbReference type="NCBI Taxonomy" id="1267766"/>
    <lineage>
        <taxon>Bacteria</taxon>
        <taxon>Pseudomonadati</taxon>
        <taxon>Pseudomonadota</taxon>
        <taxon>Alphaproteobacteria</taxon>
        <taxon>Sphingomonadales</taxon>
        <taxon>Erythrobacteraceae</taxon>
        <taxon>Croceibacterium</taxon>
    </lineage>
</organism>
<dbReference type="Gene3D" id="3.90.550.10">
    <property type="entry name" value="Spore Coat Polysaccharide Biosynthesis Protein SpsA, Chain A"/>
    <property type="match status" value="1"/>
</dbReference>
<dbReference type="Pfam" id="PF13641">
    <property type="entry name" value="Glyco_tranf_2_3"/>
    <property type="match status" value="1"/>
</dbReference>
<accession>A0A0F7KTL8</accession>